<dbReference type="PANTHER" id="PTHR45694:SF18">
    <property type="entry name" value="GLUTAREDOXIN-1-RELATED"/>
    <property type="match status" value="1"/>
</dbReference>
<feature type="non-terminal residue" evidence="2">
    <location>
        <position position="210"/>
    </location>
</feature>
<evidence type="ECO:0000313" key="3">
    <source>
        <dbReference type="Proteomes" id="UP000654075"/>
    </source>
</evidence>
<evidence type="ECO:0000313" key="2">
    <source>
        <dbReference type="EMBL" id="CAE8584048.1"/>
    </source>
</evidence>
<comment type="caution">
    <text evidence="2">The sequence shown here is derived from an EMBL/GenBank/DDBJ whole genome shotgun (WGS) entry which is preliminary data.</text>
</comment>
<dbReference type="GO" id="GO:0034599">
    <property type="term" value="P:cellular response to oxidative stress"/>
    <property type="evidence" value="ECO:0007669"/>
    <property type="project" value="TreeGrafter"/>
</dbReference>
<organism evidence="2 3">
    <name type="scientific">Polarella glacialis</name>
    <name type="common">Dinoflagellate</name>
    <dbReference type="NCBI Taxonomy" id="89957"/>
    <lineage>
        <taxon>Eukaryota</taxon>
        <taxon>Sar</taxon>
        <taxon>Alveolata</taxon>
        <taxon>Dinophyceae</taxon>
        <taxon>Suessiales</taxon>
        <taxon>Suessiaceae</taxon>
        <taxon>Polarella</taxon>
    </lineage>
</organism>
<proteinExistence type="predicted"/>
<protein>
    <recommendedName>
        <fullName evidence="1">Glutaredoxin domain-containing protein</fullName>
    </recommendedName>
</protein>
<dbReference type="AlphaFoldDB" id="A0A813DC33"/>
<dbReference type="InterPro" id="IPR036249">
    <property type="entry name" value="Thioredoxin-like_sf"/>
</dbReference>
<gene>
    <name evidence="2" type="ORF">PGLA1383_LOCUS2992</name>
</gene>
<dbReference type="PANTHER" id="PTHR45694">
    <property type="entry name" value="GLUTAREDOXIN 2"/>
    <property type="match status" value="1"/>
</dbReference>
<evidence type="ECO:0000259" key="1">
    <source>
        <dbReference type="Pfam" id="PF00462"/>
    </source>
</evidence>
<feature type="domain" description="Glutaredoxin" evidence="1">
    <location>
        <begin position="78"/>
        <end position="137"/>
    </location>
</feature>
<name>A0A813DC33_POLGL</name>
<dbReference type="CDD" id="cd02066">
    <property type="entry name" value="GRX_family"/>
    <property type="match status" value="1"/>
</dbReference>
<keyword evidence="3" id="KW-1185">Reference proteome</keyword>
<dbReference type="GO" id="GO:0005737">
    <property type="term" value="C:cytoplasm"/>
    <property type="evidence" value="ECO:0007669"/>
    <property type="project" value="TreeGrafter"/>
</dbReference>
<dbReference type="OrthoDB" id="418495at2759"/>
<dbReference type="Pfam" id="PF00462">
    <property type="entry name" value="Glutaredoxin"/>
    <property type="match status" value="1"/>
</dbReference>
<dbReference type="PROSITE" id="PS51354">
    <property type="entry name" value="GLUTAREDOXIN_2"/>
    <property type="match status" value="1"/>
</dbReference>
<dbReference type="SUPFAM" id="SSF52833">
    <property type="entry name" value="Thioredoxin-like"/>
    <property type="match status" value="1"/>
</dbReference>
<dbReference type="EMBL" id="CAJNNV010000994">
    <property type="protein sequence ID" value="CAE8584048.1"/>
    <property type="molecule type" value="Genomic_DNA"/>
</dbReference>
<dbReference type="Proteomes" id="UP000654075">
    <property type="component" value="Unassembled WGS sequence"/>
</dbReference>
<sequence length="210" mass="22982">GRVAMPASGTVPATTEAHWLASPAGRVKRIALRDALGYLDEYLLPLRRCCGPCARAFGGGDNSAEREAVREAVDGSDVMIFKKEGCGYCLRAEELLSQRGVPFSSAVGDGAQTRTVLYRELRLPLVTYPLIFVRGVFLGGSDQLVDALDSGMFDKLLGAPRKPFPTGVFAMPDPLRLLCGPRGQPWYCFQWHVYANWVRAMSLVHVCIFA</sequence>
<reference evidence="2" key="1">
    <citation type="submission" date="2021-02" db="EMBL/GenBank/DDBJ databases">
        <authorList>
            <person name="Dougan E. K."/>
            <person name="Rhodes N."/>
            <person name="Thang M."/>
            <person name="Chan C."/>
        </authorList>
    </citation>
    <scope>NUCLEOTIDE SEQUENCE</scope>
</reference>
<dbReference type="GO" id="GO:0015038">
    <property type="term" value="F:glutathione disulfide oxidoreductase activity"/>
    <property type="evidence" value="ECO:0007669"/>
    <property type="project" value="TreeGrafter"/>
</dbReference>
<dbReference type="Gene3D" id="3.40.30.10">
    <property type="entry name" value="Glutaredoxin"/>
    <property type="match status" value="1"/>
</dbReference>
<dbReference type="InterPro" id="IPR002109">
    <property type="entry name" value="Glutaredoxin"/>
</dbReference>
<accession>A0A813DC33</accession>
<feature type="non-terminal residue" evidence="2">
    <location>
        <position position="1"/>
    </location>
</feature>